<evidence type="ECO:0000259" key="5">
    <source>
        <dbReference type="PROSITE" id="PS51184"/>
    </source>
</evidence>
<dbReference type="Pfam" id="PF13621">
    <property type="entry name" value="Cupin_8"/>
    <property type="match status" value="1"/>
</dbReference>
<name>A0A7G5GVC2_9BACT</name>
<evidence type="ECO:0000256" key="3">
    <source>
        <dbReference type="ARBA" id="ARBA00023002"/>
    </source>
</evidence>
<evidence type="ECO:0000256" key="2">
    <source>
        <dbReference type="ARBA" id="ARBA00022723"/>
    </source>
</evidence>
<dbReference type="PANTHER" id="PTHR12461">
    <property type="entry name" value="HYPOXIA-INDUCIBLE FACTOR 1 ALPHA INHIBITOR-RELATED"/>
    <property type="match status" value="1"/>
</dbReference>
<sequence>MATQTVELVHEKNILVEKKYHMSYDEFAEKHLFANYPVVIGDACEAWSAKKKFTPEFFKKHYSDREVTISGKTYSLGEYIDWMLTGDETNPAPYPCTLQIESEYPELLRDVMPPLKYAQPSRIGSKLVPNRLLSGANTLEIFFGSPGALFPYVHYDFMCLHAFITQLYGEKEFTVIPPDQTQYLYPTPGNAWVSQVNDIWNPDLEKYPLFAKSTPVSFVVGPGETLFIPCGWWHTARSLTPTISVALDSLNASNWKNFMNEVDMNMQKHRPKLAKAVQTYLSVAGGVLGTLEKAGVRV</sequence>
<accession>A0A7G5GVC2</accession>
<reference evidence="6 7" key="1">
    <citation type="submission" date="2020-07" db="EMBL/GenBank/DDBJ databases">
        <title>Spirosoma foliorum sp. nov., isolated from the leaves on the Nejang mountain Korea, Republic of.</title>
        <authorList>
            <person name="Ho H."/>
            <person name="Lee Y.-J."/>
            <person name="Nurcahyanto D.-A."/>
            <person name="Kim S.-G."/>
        </authorList>
    </citation>
    <scope>NUCLEOTIDE SEQUENCE [LARGE SCALE GENOMIC DNA]</scope>
    <source>
        <strain evidence="6 7">PL0136</strain>
    </source>
</reference>
<evidence type="ECO:0000256" key="4">
    <source>
        <dbReference type="ARBA" id="ARBA00023004"/>
    </source>
</evidence>
<dbReference type="EMBL" id="CP059732">
    <property type="protein sequence ID" value="QMW02814.1"/>
    <property type="molecule type" value="Genomic_DNA"/>
</dbReference>
<feature type="domain" description="JmjC" evidence="5">
    <location>
        <begin position="116"/>
        <end position="266"/>
    </location>
</feature>
<dbReference type="PANTHER" id="PTHR12461:SF106">
    <property type="entry name" value="BIFUNCTIONAL PEPTIDASE AND ARGINYL-HYDROXYLASE JMJD5"/>
    <property type="match status" value="1"/>
</dbReference>
<proteinExistence type="predicted"/>
<keyword evidence="4" id="KW-0408">Iron</keyword>
<dbReference type="Gene3D" id="2.60.120.650">
    <property type="entry name" value="Cupin"/>
    <property type="match status" value="1"/>
</dbReference>
<dbReference type="Proteomes" id="UP000515369">
    <property type="component" value="Chromosome"/>
</dbReference>
<comment type="cofactor">
    <cofactor evidence="1">
        <name>Fe(2+)</name>
        <dbReference type="ChEBI" id="CHEBI:29033"/>
    </cofactor>
</comment>
<dbReference type="InterPro" id="IPR003347">
    <property type="entry name" value="JmjC_dom"/>
</dbReference>
<keyword evidence="2" id="KW-0479">Metal-binding</keyword>
<dbReference type="GO" id="GO:0046872">
    <property type="term" value="F:metal ion binding"/>
    <property type="evidence" value="ECO:0007669"/>
    <property type="project" value="UniProtKB-KW"/>
</dbReference>
<evidence type="ECO:0000256" key="1">
    <source>
        <dbReference type="ARBA" id="ARBA00001954"/>
    </source>
</evidence>
<dbReference type="RefSeq" id="WP_182460108.1">
    <property type="nucleotide sequence ID" value="NZ_CP059732.1"/>
</dbReference>
<protein>
    <submittedName>
        <fullName evidence="6">Cupin-like domain-containing protein</fullName>
    </submittedName>
</protein>
<dbReference type="SUPFAM" id="SSF51197">
    <property type="entry name" value="Clavaminate synthase-like"/>
    <property type="match status" value="1"/>
</dbReference>
<keyword evidence="3" id="KW-0560">Oxidoreductase</keyword>
<dbReference type="AlphaFoldDB" id="A0A7G5GVC2"/>
<dbReference type="KEGG" id="sfol:H3H32_33795"/>
<keyword evidence="7" id="KW-1185">Reference proteome</keyword>
<dbReference type="InterPro" id="IPR041667">
    <property type="entry name" value="Cupin_8"/>
</dbReference>
<dbReference type="GO" id="GO:0016491">
    <property type="term" value="F:oxidoreductase activity"/>
    <property type="evidence" value="ECO:0007669"/>
    <property type="project" value="UniProtKB-KW"/>
</dbReference>
<organism evidence="6 7">
    <name type="scientific">Spirosoma foliorum</name>
    <dbReference type="NCBI Taxonomy" id="2710596"/>
    <lineage>
        <taxon>Bacteria</taxon>
        <taxon>Pseudomonadati</taxon>
        <taxon>Bacteroidota</taxon>
        <taxon>Cytophagia</taxon>
        <taxon>Cytophagales</taxon>
        <taxon>Cytophagaceae</taxon>
        <taxon>Spirosoma</taxon>
    </lineage>
</organism>
<evidence type="ECO:0000313" key="7">
    <source>
        <dbReference type="Proteomes" id="UP000515369"/>
    </source>
</evidence>
<dbReference type="SMART" id="SM00558">
    <property type="entry name" value="JmjC"/>
    <property type="match status" value="1"/>
</dbReference>
<dbReference type="PROSITE" id="PS51184">
    <property type="entry name" value="JMJC"/>
    <property type="match status" value="1"/>
</dbReference>
<evidence type="ECO:0000313" key="6">
    <source>
        <dbReference type="EMBL" id="QMW02814.1"/>
    </source>
</evidence>
<gene>
    <name evidence="6" type="ORF">H3H32_33795</name>
</gene>